<reference evidence="2" key="2">
    <citation type="submission" date="2020-09" db="EMBL/GenBank/DDBJ databases">
        <authorList>
            <person name="Sun Q."/>
            <person name="Kim S."/>
        </authorList>
    </citation>
    <scope>NUCLEOTIDE SEQUENCE</scope>
    <source>
        <strain evidence="2">KCTC 42097</strain>
    </source>
</reference>
<dbReference type="Gene3D" id="3.40.50.620">
    <property type="entry name" value="HUPs"/>
    <property type="match status" value="1"/>
</dbReference>
<dbReference type="GO" id="GO:0005886">
    <property type="term" value="C:plasma membrane"/>
    <property type="evidence" value="ECO:0007669"/>
    <property type="project" value="TreeGrafter"/>
</dbReference>
<evidence type="ECO:0000313" key="3">
    <source>
        <dbReference type="Proteomes" id="UP000641137"/>
    </source>
</evidence>
<organism evidence="2 3">
    <name type="scientific">Limoniibacter endophyticus</name>
    <dbReference type="NCBI Taxonomy" id="1565040"/>
    <lineage>
        <taxon>Bacteria</taxon>
        <taxon>Pseudomonadati</taxon>
        <taxon>Pseudomonadota</taxon>
        <taxon>Alphaproteobacteria</taxon>
        <taxon>Hyphomicrobiales</taxon>
        <taxon>Bartonellaceae</taxon>
        <taxon>Limoniibacter</taxon>
    </lineage>
</organism>
<evidence type="ECO:0000313" key="2">
    <source>
        <dbReference type="EMBL" id="GHC76307.1"/>
    </source>
</evidence>
<gene>
    <name evidence="2" type="ORF">GCM10010136_26890</name>
</gene>
<dbReference type="Pfam" id="PF02698">
    <property type="entry name" value="DUF218"/>
    <property type="match status" value="1"/>
</dbReference>
<comment type="caution">
    <text evidence="2">The sequence shown here is derived from an EMBL/GenBank/DDBJ whole genome shotgun (WGS) entry which is preliminary data.</text>
</comment>
<protein>
    <recommendedName>
        <fullName evidence="1">DUF218 domain-containing protein</fullName>
    </recommendedName>
</protein>
<dbReference type="GO" id="GO:0000270">
    <property type="term" value="P:peptidoglycan metabolic process"/>
    <property type="evidence" value="ECO:0007669"/>
    <property type="project" value="TreeGrafter"/>
</dbReference>
<sequence>MAFLRILRNLLFAVLACALFFLAGFGVFTQYIGSMKTPADVEAADAIVVVTGGYARLTPAIDLLRTGKGKRLLISGVNPMAKPDEIRIATGTDRKLFDCCVDIDKAALNTIGNATESAKWIRGHKFRSVIVVTNNYHMPRTLLELQRTLSKVELRPYPVVLTRLDDGAWLHNPDAVRVLLTEYSKYLAALVRNFLPLDISGNSLGEAELAHVSGTTAKRH</sequence>
<dbReference type="InterPro" id="IPR003848">
    <property type="entry name" value="DUF218"/>
</dbReference>
<dbReference type="EMBL" id="BMZO01000009">
    <property type="protein sequence ID" value="GHC76307.1"/>
    <property type="molecule type" value="Genomic_DNA"/>
</dbReference>
<dbReference type="InterPro" id="IPR014729">
    <property type="entry name" value="Rossmann-like_a/b/a_fold"/>
</dbReference>
<dbReference type="InterPro" id="IPR051599">
    <property type="entry name" value="Cell_Envelope_Assoc"/>
</dbReference>
<accession>A0A8J3DIX9</accession>
<dbReference type="GO" id="GO:0043164">
    <property type="term" value="P:Gram-negative-bacterium-type cell wall biogenesis"/>
    <property type="evidence" value="ECO:0007669"/>
    <property type="project" value="TreeGrafter"/>
</dbReference>
<feature type="domain" description="DUF218" evidence="1">
    <location>
        <begin position="45"/>
        <end position="183"/>
    </location>
</feature>
<dbReference type="AlphaFoldDB" id="A0A8J3DIX9"/>
<dbReference type="PANTHER" id="PTHR30336">
    <property type="entry name" value="INNER MEMBRANE PROTEIN, PROBABLE PERMEASE"/>
    <property type="match status" value="1"/>
</dbReference>
<dbReference type="PANTHER" id="PTHR30336:SF4">
    <property type="entry name" value="ENVELOPE BIOGENESIS FACTOR ELYC"/>
    <property type="match status" value="1"/>
</dbReference>
<keyword evidence="3" id="KW-1185">Reference proteome</keyword>
<proteinExistence type="predicted"/>
<dbReference type="CDD" id="cd06259">
    <property type="entry name" value="YdcF-like"/>
    <property type="match status" value="1"/>
</dbReference>
<evidence type="ECO:0000259" key="1">
    <source>
        <dbReference type="Pfam" id="PF02698"/>
    </source>
</evidence>
<reference evidence="2" key="1">
    <citation type="journal article" date="2014" name="Int. J. Syst. Evol. Microbiol.">
        <title>Complete genome sequence of Corynebacterium casei LMG S-19264T (=DSM 44701T), isolated from a smear-ripened cheese.</title>
        <authorList>
            <consortium name="US DOE Joint Genome Institute (JGI-PGF)"/>
            <person name="Walter F."/>
            <person name="Albersmeier A."/>
            <person name="Kalinowski J."/>
            <person name="Ruckert C."/>
        </authorList>
    </citation>
    <scope>NUCLEOTIDE SEQUENCE</scope>
    <source>
        <strain evidence="2">KCTC 42097</strain>
    </source>
</reference>
<name>A0A8J3DIX9_9HYPH</name>
<dbReference type="RefSeq" id="WP_189491098.1">
    <property type="nucleotide sequence ID" value="NZ_BMZO01000009.1"/>
</dbReference>
<dbReference type="Proteomes" id="UP000641137">
    <property type="component" value="Unassembled WGS sequence"/>
</dbReference>